<gene>
    <name evidence="5" type="ORF">ACFSCV_16210</name>
</gene>
<dbReference type="PROSITE" id="PS50949">
    <property type="entry name" value="HTH_GNTR"/>
    <property type="match status" value="1"/>
</dbReference>
<dbReference type="Gene3D" id="1.10.10.10">
    <property type="entry name" value="Winged helix-like DNA-binding domain superfamily/Winged helix DNA-binding domain"/>
    <property type="match status" value="1"/>
</dbReference>
<sequence length="252" mass="27052">MPKSEAAATKPDRARARVKFRPDRLKLSGVSATSPLNTASLHDQLTARLRQMVLDGELAPGSPLPEKMLCDTFGVSRTPLREGFKVLASEGLILLRPHRTPVVAPVDVAEVAAAFDVLVALDRLAGLRAAAAATAEDIGRIEAMHAELVAHHHAGARPDYFRQNQDIHREITRLAGNPVLDGLWTGLSAKIYRARAQANLDPGRWDASLAEHERFTALFVAGRAEAFAEALAEHTALTSAAVVAGLKDMAQA</sequence>
<dbReference type="PANTHER" id="PTHR43537:SF50">
    <property type="entry name" value="TRANSCRIPTIONAL REGULATORY PROTEIN"/>
    <property type="match status" value="1"/>
</dbReference>
<organism evidence="5 6">
    <name type="scientific">Methylopila henanensis</name>
    <dbReference type="NCBI Taxonomy" id="873516"/>
    <lineage>
        <taxon>Bacteria</taxon>
        <taxon>Pseudomonadati</taxon>
        <taxon>Pseudomonadota</taxon>
        <taxon>Alphaproteobacteria</taxon>
        <taxon>Hyphomicrobiales</taxon>
        <taxon>Methylopilaceae</taxon>
        <taxon>Methylopila</taxon>
    </lineage>
</organism>
<dbReference type="PANTHER" id="PTHR43537">
    <property type="entry name" value="TRANSCRIPTIONAL REGULATOR, GNTR FAMILY"/>
    <property type="match status" value="1"/>
</dbReference>
<dbReference type="RefSeq" id="WP_378800599.1">
    <property type="nucleotide sequence ID" value="NZ_JBHUER010000010.1"/>
</dbReference>
<evidence type="ECO:0000313" key="5">
    <source>
        <dbReference type="EMBL" id="MFD1704551.1"/>
    </source>
</evidence>
<name>A0ABW4KAK6_9HYPH</name>
<dbReference type="SUPFAM" id="SSF46785">
    <property type="entry name" value="Winged helix' DNA-binding domain"/>
    <property type="match status" value="1"/>
</dbReference>
<dbReference type="EMBL" id="JBHUER010000010">
    <property type="protein sequence ID" value="MFD1704551.1"/>
    <property type="molecule type" value="Genomic_DNA"/>
</dbReference>
<evidence type="ECO:0000313" key="6">
    <source>
        <dbReference type="Proteomes" id="UP001597308"/>
    </source>
</evidence>
<dbReference type="InterPro" id="IPR008920">
    <property type="entry name" value="TF_FadR/GntR_C"/>
</dbReference>
<keyword evidence="3" id="KW-0804">Transcription</keyword>
<dbReference type="InterPro" id="IPR000524">
    <property type="entry name" value="Tscrpt_reg_HTH_GntR"/>
</dbReference>
<evidence type="ECO:0000259" key="4">
    <source>
        <dbReference type="PROSITE" id="PS50949"/>
    </source>
</evidence>
<protein>
    <submittedName>
        <fullName evidence="5">GntR family transcriptional regulator</fullName>
    </submittedName>
</protein>
<dbReference type="SMART" id="SM00345">
    <property type="entry name" value="HTH_GNTR"/>
    <property type="match status" value="1"/>
</dbReference>
<keyword evidence="2" id="KW-0238">DNA-binding</keyword>
<proteinExistence type="predicted"/>
<dbReference type="InterPro" id="IPR036390">
    <property type="entry name" value="WH_DNA-bd_sf"/>
</dbReference>
<keyword evidence="1" id="KW-0805">Transcription regulation</keyword>
<dbReference type="InterPro" id="IPR036388">
    <property type="entry name" value="WH-like_DNA-bd_sf"/>
</dbReference>
<dbReference type="Pfam" id="PF00392">
    <property type="entry name" value="GntR"/>
    <property type="match status" value="1"/>
</dbReference>
<evidence type="ECO:0000256" key="3">
    <source>
        <dbReference type="ARBA" id="ARBA00023163"/>
    </source>
</evidence>
<dbReference type="InterPro" id="IPR011711">
    <property type="entry name" value="GntR_C"/>
</dbReference>
<feature type="domain" description="HTH gntR-type" evidence="4">
    <location>
        <begin position="39"/>
        <end position="106"/>
    </location>
</feature>
<dbReference type="Pfam" id="PF07729">
    <property type="entry name" value="FCD"/>
    <property type="match status" value="1"/>
</dbReference>
<reference evidence="6" key="1">
    <citation type="journal article" date="2019" name="Int. J. Syst. Evol. Microbiol.">
        <title>The Global Catalogue of Microorganisms (GCM) 10K type strain sequencing project: providing services to taxonomists for standard genome sequencing and annotation.</title>
        <authorList>
            <consortium name="The Broad Institute Genomics Platform"/>
            <consortium name="The Broad Institute Genome Sequencing Center for Infectious Disease"/>
            <person name="Wu L."/>
            <person name="Ma J."/>
        </authorList>
    </citation>
    <scope>NUCLEOTIDE SEQUENCE [LARGE SCALE GENOMIC DNA]</scope>
    <source>
        <strain evidence="6">KCTC 23707</strain>
    </source>
</reference>
<dbReference type="CDD" id="cd07377">
    <property type="entry name" value="WHTH_GntR"/>
    <property type="match status" value="1"/>
</dbReference>
<accession>A0ABW4KAK6</accession>
<dbReference type="SMART" id="SM00895">
    <property type="entry name" value="FCD"/>
    <property type="match status" value="1"/>
</dbReference>
<dbReference type="Gene3D" id="1.20.120.530">
    <property type="entry name" value="GntR ligand-binding domain-like"/>
    <property type="match status" value="1"/>
</dbReference>
<evidence type="ECO:0000256" key="1">
    <source>
        <dbReference type="ARBA" id="ARBA00023015"/>
    </source>
</evidence>
<comment type="caution">
    <text evidence="5">The sequence shown here is derived from an EMBL/GenBank/DDBJ whole genome shotgun (WGS) entry which is preliminary data.</text>
</comment>
<dbReference type="Proteomes" id="UP001597308">
    <property type="component" value="Unassembled WGS sequence"/>
</dbReference>
<dbReference type="SUPFAM" id="SSF48008">
    <property type="entry name" value="GntR ligand-binding domain-like"/>
    <property type="match status" value="1"/>
</dbReference>
<keyword evidence="6" id="KW-1185">Reference proteome</keyword>
<evidence type="ECO:0000256" key="2">
    <source>
        <dbReference type="ARBA" id="ARBA00023125"/>
    </source>
</evidence>